<dbReference type="Gene3D" id="3.20.20.70">
    <property type="entry name" value="Aldolase class I"/>
    <property type="match status" value="1"/>
</dbReference>
<dbReference type="FunFam" id="3.20.20.70:FF:000191">
    <property type="entry name" value="ribulose-phosphate 3-epimerase isoform X2"/>
    <property type="match status" value="1"/>
</dbReference>
<evidence type="ECO:0000313" key="11">
    <source>
        <dbReference type="EMBL" id="GAI13802.1"/>
    </source>
</evidence>
<keyword evidence="8" id="KW-0464">Manganese</keyword>
<keyword evidence="9" id="KW-0413">Isomerase</keyword>
<evidence type="ECO:0000256" key="6">
    <source>
        <dbReference type="ARBA" id="ARBA00022833"/>
    </source>
</evidence>
<evidence type="ECO:0000256" key="5">
    <source>
        <dbReference type="ARBA" id="ARBA00022723"/>
    </source>
</evidence>
<dbReference type="GO" id="GO:0046872">
    <property type="term" value="F:metal ion binding"/>
    <property type="evidence" value="ECO:0007669"/>
    <property type="project" value="UniProtKB-KW"/>
</dbReference>
<dbReference type="CDD" id="cd00429">
    <property type="entry name" value="RPE"/>
    <property type="match status" value="1"/>
</dbReference>
<dbReference type="GO" id="GO:0006091">
    <property type="term" value="P:generation of precursor metabolites and energy"/>
    <property type="evidence" value="ECO:0007669"/>
    <property type="project" value="UniProtKB-ARBA"/>
</dbReference>
<dbReference type="GO" id="GO:1901135">
    <property type="term" value="P:carbohydrate derivative metabolic process"/>
    <property type="evidence" value="ECO:0007669"/>
    <property type="project" value="UniProtKB-ARBA"/>
</dbReference>
<dbReference type="PANTHER" id="PTHR11749">
    <property type="entry name" value="RIBULOSE-5-PHOSPHATE-3-EPIMERASE"/>
    <property type="match status" value="1"/>
</dbReference>
<evidence type="ECO:0000256" key="1">
    <source>
        <dbReference type="ARBA" id="ARBA00001936"/>
    </source>
</evidence>
<evidence type="ECO:0000256" key="2">
    <source>
        <dbReference type="ARBA" id="ARBA00001947"/>
    </source>
</evidence>
<feature type="non-terminal residue" evidence="11">
    <location>
        <position position="1"/>
    </location>
</feature>
<evidence type="ECO:0008006" key="12">
    <source>
        <dbReference type="Google" id="ProtNLM"/>
    </source>
</evidence>
<protein>
    <recommendedName>
        <fullName evidence="12">Ribulose-phosphate 3-epimerase</fullName>
    </recommendedName>
</protein>
<comment type="cofactor">
    <cofactor evidence="2">
        <name>Zn(2+)</name>
        <dbReference type="ChEBI" id="CHEBI:29105"/>
    </cofactor>
</comment>
<evidence type="ECO:0000256" key="3">
    <source>
        <dbReference type="ARBA" id="ARBA00001954"/>
    </source>
</evidence>
<reference evidence="11" key="1">
    <citation type="journal article" date="2014" name="Front. Microbiol.">
        <title>High frequency of phylogenetically diverse reductive dehalogenase-homologous genes in deep subseafloor sedimentary metagenomes.</title>
        <authorList>
            <person name="Kawai M."/>
            <person name="Futagami T."/>
            <person name="Toyoda A."/>
            <person name="Takaki Y."/>
            <person name="Nishi S."/>
            <person name="Hori S."/>
            <person name="Arai W."/>
            <person name="Tsubouchi T."/>
            <person name="Morono Y."/>
            <person name="Uchiyama I."/>
            <person name="Ito T."/>
            <person name="Fujiyama A."/>
            <person name="Inagaki F."/>
            <person name="Takami H."/>
        </authorList>
    </citation>
    <scope>NUCLEOTIDE SEQUENCE</scope>
    <source>
        <strain evidence="11">Expedition CK06-06</strain>
    </source>
</reference>
<dbReference type="GO" id="GO:0005975">
    <property type="term" value="P:carbohydrate metabolic process"/>
    <property type="evidence" value="ECO:0007669"/>
    <property type="project" value="InterPro"/>
</dbReference>
<accession>X1L381</accession>
<evidence type="ECO:0000256" key="8">
    <source>
        <dbReference type="ARBA" id="ARBA00023211"/>
    </source>
</evidence>
<gene>
    <name evidence="11" type="ORF">S06H3_18265</name>
</gene>
<dbReference type="InterPro" id="IPR011060">
    <property type="entry name" value="RibuloseP-bd_barrel"/>
</dbReference>
<keyword evidence="6" id="KW-0862">Zinc</keyword>
<dbReference type="GO" id="GO:0016857">
    <property type="term" value="F:racemase and epimerase activity, acting on carbohydrates and derivatives"/>
    <property type="evidence" value="ECO:0007669"/>
    <property type="project" value="InterPro"/>
</dbReference>
<comment type="cofactor">
    <cofactor evidence="3">
        <name>Fe(2+)</name>
        <dbReference type="ChEBI" id="CHEBI:29033"/>
    </cofactor>
</comment>
<name>X1L381_9ZZZZ</name>
<dbReference type="GO" id="GO:0046496">
    <property type="term" value="P:nicotinamide nucleotide metabolic process"/>
    <property type="evidence" value="ECO:0007669"/>
    <property type="project" value="UniProtKB-ARBA"/>
</dbReference>
<dbReference type="InterPro" id="IPR000056">
    <property type="entry name" value="Ribul_P_3_epim-like"/>
</dbReference>
<proteinExistence type="predicted"/>
<evidence type="ECO:0000256" key="4">
    <source>
        <dbReference type="ARBA" id="ARBA00011738"/>
    </source>
</evidence>
<organism evidence="11">
    <name type="scientific">marine sediment metagenome</name>
    <dbReference type="NCBI Taxonomy" id="412755"/>
    <lineage>
        <taxon>unclassified sequences</taxon>
        <taxon>metagenomes</taxon>
        <taxon>ecological metagenomes</taxon>
    </lineage>
</organism>
<dbReference type="SUPFAM" id="SSF51366">
    <property type="entry name" value="Ribulose-phoshate binding barrel"/>
    <property type="match status" value="1"/>
</dbReference>
<comment type="caution">
    <text evidence="11">The sequence shown here is derived from an EMBL/GenBank/DDBJ whole genome shotgun (WGS) entry which is preliminary data.</text>
</comment>
<evidence type="ECO:0000256" key="9">
    <source>
        <dbReference type="ARBA" id="ARBA00023235"/>
    </source>
</evidence>
<evidence type="ECO:0000256" key="7">
    <source>
        <dbReference type="ARBA" id="ARBA00023004"/>
    </source>
</evidence>
<keyword evidence="5" id="KW-0479">Metal-binding</keyword>
<dbReference type="Pfam" id="PF00834">
    <property type="entry name" value="Ribul_P_3_epim"/>
    <property type="match status" value="1"/>
</dbReference>
<dbReference type="EMBL" id="BARV01009221">
    <property type="protein sequence ID" value="GAI13802.1"/>
    <property type="molecule type" value="Genomic_DNA"/>
</dbReference>
<keyword evidence="7" id="KW-0408">Iron</keyword>
<keyword evidence="10" id="KW-0119">Carbohydrate metabolism</keyword>
<sequence length="229" mass="25798">RFIRMKTEYSVSLWSADLTNLGKAVKDLEGYADYFHFDVADGHFAPTLLFFPDLVRNLRPLTDVPFEVHLIVESPERYIDCFAEAGANIISVYPEACKNLTRTLLEIKERNIKVSLSLAPRTSISILKSVADMLDFVVIMGTDVGVKGRSLLPSTYQRIAEVKKILEGLRMKNVKIEVDGGIRKETVPLLIRAGANILVPGSLVFKDNYSQIFSWLRQLDENLPDLNIP</sequence>
<evidence type="ECO:0000256" key="10">
    <source>
        <dbReference type="ARBA" id="ARBA00023277"/>
    </source>
</evidence>
<comment type="subunit">
    <text evidence="4">Homodimer.</text>
</comment>
<dbReference type="AlphaFoldDB" id="X1L381"/>
<dbReference type="GO" id="GO:0006163">
    <property type="term" value="P:purine nucleotide metabolic process"/>
    <property type="evidence" value="ECO:0007669"/>
    <property type="project" value="UniProtKB-ARBA"/>
</dbReference>
<dbReference type="InterPro" id="IPR013785">
    <property type="entry name" value="Aldolase_TIM"/>
</dbReference>
<comment type="cofactor">
    <cofactor evidence="1">
        <name>Mn(2+)</name>
        <dbReference type="ChEBI" id="CHEBI:29035"/>
    </cofactor>
</comment>